<dbReference type="Proteomes" id="UP001165160">
    <property type="component" value="Unassembled WGS sequence"/>
</dbReference>
<protein>
    <submittedName>
        <fullName evidence="3">Uncharacterized protein</fullName>
    </submittedName>
</protein>
<evidence type="ECO:0000313" key="3">
    <source>
        <dbReference type="EMBL" id="GMI09245.1"/>
    </source>
</evidence>
<gene>
    <name evidence="3" type="ORF">TrVE_jg1239</name>
</gene>
<dbReference type="AlphaFoldDB" id="A0A9W7KRU4"/>
<keyword evidence="4" id="KW-1185">Reference proteome</keyword>
<accession>A0A9W7KRU4</accession>
<feature type="region of interest" description="Disordered" evidence="1">
    <location>
        <begin position="201"/>
        <end position="229"/>
    </location>
</feature>
<evidence type="ECO:0000313" key="4">
    <source>
        <dbReference type="Proteomes" id="UP001165160"/>
    </source>
</evidence>
<sequence>MSPLLPLFPLLLLSLTSSLSPEYSPQYSYIEWSGPSGVRTLMIEKEDTSLPIIDINEKVNEDNEDPNTSFTSGITSLSSLLDPITPPDELSTDSDGQSFQEIIVGKGISLTGKSISDLTSKLKSFLKKSLVKIRNFDTSKIDLTKSKILITSLIDSMKEYIKEISEWIEEKDILKIIKERFNDDEDEEDIDMEELKRKMGGFMKEEEKEEKEEERKGWRDKFKRSDKII</sequence>
<evidence type="ECO:0000256" key="2">
    <source>
        <dbReference type="SAM" id="SignalP"/>
    </source>
</evidence>
<keyword evidence="2" id="KW-0732">Signal</keyword>
<dbReference type="EMBL" id="BRXX01000395">
    <property type="protein sequence ID" value="GMI09245.1"/>
    <property type="molecule type" value="Genomic_DNA"/>
</dbReference>
<feature type="compositionally biased region" description="Basic and acidic residues" evidence="1">
    <location>
        <begin position="213"/>
        <end position="229"/>
    </location>
</feature>
<name>A0A9W7KRU4_9STRA</name>
<proteinExistence type="predicted"/>
<feature type="chain" id="PRO_5040889466" evidence="2">
    <location>
        <begin position="19"/>
        <end position="229"/>
    </location>
</feature>
<comment type="caution">
    <text evidence="3">The sequence shown here is derived from an EMBL/GenBank/DDBJ whole genome shotgun (WGS) entry which is preliminary data.</text>
</comment>
<organism evidence="3 4">
    <name type="scientific">Triparma verrucosa</name>
    <dbReference type="NCBI Taxonomy" id="1606542"/>
    <lineage>
        <taxon>Eukaryota</taxon>
        <taxon>Sar</taxon>
        <taxon>Stramenopiles</taxon>
        <taxon>Ochrophyta</taxon>
        <taxon>Bolidophyceae</taxon>
        <taxon>Parmales</taxon>
        <taxon>Triparmaceae</taxon>
        <taxon>Triparma</taxon>
    </lineage>
</organism>
<reference evidence="4" key="1">
    <citation type="journal article" date="2023" name="Commun. Biol.">
        <title>Genome analysis of Parmales, the sister group of diatoms, reveals the evolutionary specialization of diatoms from phago-mixotrophs to photoautotrophs.</title>
        <authorList>
            <person name="Ban H."/>
            <person name="Sato S."/>
            <person name="Yoshikawa S."/>
            <person name="Yamada K."/>
            <person name="Nakamura Y."/>
            <person name="Ichinomiya M."/>
            <person name="Sato N."/>
            <person name="Blanc-Mathieu R."/>
            <person name="Endo H."/>
            <person name="Kuwata A."/>
            <person name="Ogata H."/>
        </authorList>
    </citation>
    <scope>NUCLEOTIDE SEQUENCE [LARGE SCALE GENOMIC DNA]</scope>
    <source>
        <strain evidence="4">NIES 3699</strain>
    </source>
</reference>
<feature type="signal peptide" evidence="2">
    <location>
        <begin position="1"/>
        <end position="18"/>
    </location>
</feature>
<evidence type="ECO:0000256" key="1">
    <source>
        <dbReference type="SAM" id="MobiDB-lite"/>
    </source>
</evidence>